<evidence type="ECO:0000313" key="1">
    <source>
        <dbReference type="EMBL" id="QQP91333.1"/>
    </source>
</evidence>
<dbReference type="Pfam" id="PF05534">
    <property type="entry name" value="HicB"/>
    <property type="match status" value="1"/>
</dbReference>
<protein>
    <submittedName>
        <fullName evidence="1">Toxin-antitoxin system HicB family antitoxin</fullName>
    </submittedName>
</protein>
<reference evidence="1" key="1">
    <citation type="submission" date="2021-02" db="EMBL/GenBank/DDBJ databases">
        <title>Skermanella TT6 skin isolate.</title>
        <authorList>
            <person name="Lee K."/>
            <person name="Ganzorig M."/>
        </authorList>
    </citation>
    <scope>NUCLEOTIDE SEQUENCE</scope>
    <source>
        <strain evidence="1">TT6</strain>
    </source>
</reference>
<dbReference type="Proteomes" id="UP000595197">
    <property type="component" value="Chromosome"/>
</dbReference>
<dbReference type="Gene3D" id="1.20.5.780">
    <property type="entry name" value="Single helix bin"/>
    <property type="match status" value="1"/>
</dbReference>
<dbReference type="RefSeq" id="WP_201079134.1">
    <property type="nucleotide sequence ID" value="NZ_CP067420.1"/>
</dbReference>
<dbReference type="EMBL" id="CP067420">
    <property type="protein sequence ID" value="QQP91333.1"/>
    <property type="molecule type" value="Genomic_DNA"/>
</dbReference>
<evidence type="ECO:0000313" key="2">
    <source>
        <dbReference type="Proteomes" id="UP000595197"/>
    </source>
</evidence>
<gene>
    <name evidence="1" type="ORF">IGS68_09045</name>
</gene>
<proteinExistence type="predicted"/>
<organism evidence="1 2">
    <name type="scientific">Skermanella cutis</name>
    <dbReference type="NCBI Taxonomy" id="2775420"/>
    <lineage>
        <taxon>Bacteria</taxon>
        <taxon>Pseudomonadati</taxon>
        <taxon>Pseudomonadota</taxon>
        <taxon>Alphaproteobacteria</taxon>
        <taxon>Rhodospirillales</taxon>
        <taxon>Azospirillaceae</taxon>
        <taxon>Skermanella</taxon>
    </lineage>
</organism>
<keyword evidence="2" id="KW-1185">Reference proteome</keyword>
<dbReference type="InterPro" id="IPR008651">
    <property type="entry name" value="Uncharacterised_HicB"/>
</dbReference>
<dbReference type="InterPro" id="IPR010985">
    <property type="entry name" value="Ribbon_hlx_hlx"/>
</dbReference>
<sequence length="79" mass="8339">MTALTIRLPESVHRAIKELAARDGVSVNQFIASAAAEKMASVMTLDYLRNEAAQGRRADFLAVLDQAPDASPAAGDEPG</sequence>
<dbReference type="SUPFAM" id="SSF47598">
    <property type="entry name" value="Ribbon-helix-helix"/>
    <property type="match status" value="1"/>
</dbReference>
<dbReference type="NCBIfam" id="NF041551">
    <property type="entry name" value="YlcI_YnfO_N"/>
    <property type="match status" value="1"/>
</dbReference>
<accession>A0ABX7BAD6</accession>
<name>A0ABX7BAD6_9PROT</name>